<evidence type="ECO:0000313" key="8">
    <source>
        <dbReference type="Proteomes" id="UP001174909"/>
    </source>
</evidence>
<reference evidence="7" key="1">
    <citation type="submission" date="2023-03" db="EMBL/GenBank/DDBJ databases">
        <authorList>
            <person name="Steffen K."/>
            <person name="Cardenas P."/>
        </authorList>
    </citation>
    <scope>NUCLEOTIDE SEQUENCE</scope>
</reference>
<name>A0AA35TJG9_GEOBA</name>
<keyword evidence="8" id="KW-1185">Reference proteome</keyword>
<dbReference type="SUPFAM" id="SSF110296">
    <property type="entry name" value="Oligoxyloglucan reducing end-specific cellobiohydrolase"/>
    <property type="match status" value="1"/>
</dbReference>
<dbReference type="PANTHER" id="PTHR12106">
    <property type="entry name" value="SORTILIN RELATED"/>
    <property type="match status" value="1"/>
</dbReference>
<keyword evidence="4" id="KW-0325">Glycoprotein</keyword>
<dbReference type="InterPro" id="IPR006581">
    <property type="entry name" value="VPS10"/>
</dbReference>
<sequence>MSALQGLLLALCICCPLVLGVIVDRRAAEDLMEPMAVEISPDDHLGSIAKSVLGSNFAAARSKRQFANGTDFGTTVRLNGTNRHYFALVHWTGHPSEVLFIVTMTRRSNPTDSCLWRSTDYGVTFTNDSYKFNDSSAVISWYYVSPFDQYLVMADTRQNKIFVTRDEGVTFEGRELDFKPNNIRYQGRTVPNSDKGALSQHIMGYETDTQSLYVSKDLGDTWVFMGSNISRYRWRVLDEEFESNTSLYFEKDINDTHAVLMTSRDPYSETETVELDPGLGPIKINSTVLNHEYILVQRITESNPVPLWVSAYRRPFRQAVFLEPMEQAHYAVMDASEHRVFLAVEHANSSDIHLYISDAEGVYYSLSLDHVVATEDWGNDDKPSFDIHVVGGMDGMYMVNVYDGDNVKTVITYNKGSRWRSLAAPPVDSDGQPTLCLPGCSLHLRMDTDAPLGYSSISSKRSAVGLIMAQGNVGEGLSGEGDLLGLYISRDGGFSWSQVERGHWTFRMVALGSVIVMAPKRTTVDPLDFVTWSCDEGVTWTRYVFTTTPMRLIGLLSQKGEKSRRVTLFGYLRGVSPFSWLCY</sequence>
<keyword evidence="7" id="KW-0675">Receptor</keyword>
<keyword evidence="5" id="KW-0732">Signal</keyword>
<dbReference type="InterPro" id="IPR015943">
    <property type="entry name" value="WD40/YVTN_repeat-like_dom_sf"/>
</dbReference>
<keyword evidence="2" id="KW-0677">Repeat</keyword>
<dbReference type="GO" id="GO:0016020">
    <property type="term" value="C:membrane"/>
    <property type="evidence" value="ECO:0007669"/>
    <property type="project" value="UniProtKB-SubCell"/>
</dbReference>
<organism evidence="7 8">
    <name type="scientific">Geodia barretti</name>
    <name type="common">Barrett's horny sponge</name>
    <dbReference type="NCBI Taxonomy" id="519541"/>
    <lineage>
        <taxon>Eukaryota</taxon>
        <taxon>Metazoa</taxon>
        <taxon>Porifera</taxon>
        <taxon>Demospongiae</taxon>
        <taxon>Heteroscleromorpha</taxon>
        <taxon>Tetractinellida</taxon>
        <taxon>Astrophorina</taxon>
        <taxon>Geodiidae</taxon>
        <taxon>Geodia</taxon>
    </lineage>
</organism>
<gene>
    <name evidence="7" type="ORF">GBAR_LOCUS27066</name>
</gene>
<proteinExistence type="predicted"/>
<dbReference type="InterPro" id="IPR031778">
    <property type="entry name" value="Sortilin_N"/>
</dbReference>
<feature type="chain" id="PRO_5041441771" evidence="5">
    <location>
        <begin position="21"/>
        <end position="583"/>
    </location>
</feature>
<evidence type="ECO:0000256" key="4">
    <source>
        <dbReference type="ARBA" id="ARBA00023180"/>
    </source>
</evidence>
<evidence type="ECO:0000256" key="2">
    <source>
        <dbReference type="ARBA" id="ARBA00022737"/>
    </source>
</evidence>
<dbReference type="SMART" id="SM00602">
    <property type="entry name" value="VPS10"/>
    <property type="match status" value="1"/>
</dbReference>
<comment type="subcellular location">
    <subcellularLocation>
        <location evidence="1">Membrane</location>
    </subcellularLocation>
</comment>
<evidence type="ECO:0000256" key="3">
    <source>
        <dbReference type="ARBA" id="ARBA00023136"/>
    </source>
</evidence>
<evidence type="ECO:0000313" key="7">
    <source>
        <dbReference type="EMBL" id="CAI8049154.1"/>
    </source>
</evidence>
<feature type="signal peptide" evidence="5">
    <location>
        <begin position="1"/>
        <end position="20"/>
    </location>
</feature>
<comment type="caution">
    <text evidence="7">The sequence shown here is derived from an EMBL/GenBank/DDBJ whole genome shotgun (WGS) entry which is preliminary data.</text>
</comment>
<feature type="domain" description="VPS10" evidence="6">
    <location>
        <begin position="104"/>
        <end position="583"/>
    </location>
</feature>
<evidence type="ECO:0000256" key="1">
    <source>
        <dbReference type="ARBA" id="ARBA00004370"/>
    </source>
</evidence>
<protein>
    <submittedName>
        <fullName evidence="7">VPS10 domain-containing receptor SorCS1</fullName>
    </submittedName>
</protein>
<evidence type="ECO:0000259" key="6">
    <source>
        <dbReference type="SMART" id="SM00602"/>
    </source>
</evidence>
<dbReference type="Gene3D" id="2.130.10.10">
    <property type="entry name" value="YVTN repeat-like/Quinoprotein amine dehydrogenase"/>
    <property type="match status" value="1"/>
</dbReference>
<dbReference type="EMBL" id="CASHTH010003779">
    <property type="protein sequence ID" value="CAI8049154.1"/>
    <property type="molecule type" value="Genomic_DNA"/>
</dbReference>
<dbReference type="AlphaFoldDB" id="A0AA35TJG9"/>
<dbReference type="PANTHER" id="PTHR12106:SF47">
    <property type="entry name" value="VPS10 DOMAIN-CONTAINING RECEPTOR SORCS3-LIKE"/>
    <property type="match status" value="1"/>
</dbReference>
<dbReference type="GO" id="GO:0006892">
    <property type="term" value="P:post-Golgi vesicle-mediated transport"/>
    <property type="evidence" value="ECO:0007669"/>
    <property type="project" value="TreeGrafter"/>
</dbReference>
<evidence type="ECO:0000256" key="5">
    <source>
        <dbReference type="SAM" id="SignalP"/>
    </source>
</evidence>
<dbReference type="Pfam" id="PF15902">
    <property type="entry name" value="Sortilin-Vps10"/>
    <property type="match status" value="1"/>
</dbReference>
<keyword evidence="3" id="KW-0472">Membrane</keyword>
<dbReference type="Proteomes" id="UP001174909">
    <property type="component" value="Unassembled WGS sequence"/>
</dbReference>
<dbReference type="GO" id="GO:0005794">
    <property type="term" value="C:Golgi apparatus"/>
    <property type="evidence" value="ECO:0007669"/>
    <property type="project" value="TreeGrafter"/>
</dbReference>
<accession>A0AA35TJG9</accession>
<dbReference type="InterPro" id="IPR050310">
    <property type="entry name" value="VPS10-sortilin"/>
</dbReference>